<proteinExistence type="predicted"/>
<reference evidence="4 5" key="1">
    <citation type="submission" date="2018-10" db="EMBL/GenBank/DDBJ databases">
        <title>Fifty Aureobasidium pullulans genomes reveal a recombining polyextremotolerant generalist.</title>
        <authorList>
            <person name="Gostincar C."/>
            <person name="Turk M."/>
            <person name="Zajc J."/>
            <person name="Gunde-Cimerman N."/>
        </authorList>
    </citation>
    <scope>NUCLEOTIDE SEQUENCE [LARGE SCALE GENOMIC DNA]</scope>
    <source>
        <strain evidence="3 4">EXF-10081</strain>
        <strain evidence="2 5">EXF-11013</strain>
    </source>
</reference>
<dbReference type="AlphaFoldDB" id="A0A4S9DP02"/>
<accession>A0A4S9DP02</accession>
<protein>
    <recommendedName>
        <fullName evidence="6">Small secreted protein</fullName>
    </recommendedName>
</protein>
<evidence type="ECO:0000313" key="3">
    <source>
        <dbReference type="EMBL" id="THX22296.1"/>
    </source>
</evidence>
<dbReference type="PANTHER" id="PTHR35396:SF1">
    <property type="entry name" value="SMALL SECRETED PROTEIN"/>
    <property type="match status" value="1"/>
</dbReference>
<comment type="caution">
    <text evidence="2">The sequence shown here is derived from an EMBL/GenBank/DDBJ whole genome shotgun (WGS) entry which is preliminary data.</text>
</comment>
<organism evidence="2 5">
    <name type="scientific">Aureobasidium pullulans</name>
    <name type="common">Black yeast</name>
    <name type="synonym">Pullularia pullulans</name>
    <dbReference type="NCBI Taxonomy" id="5580"/>
    <lineage>
        <taxon>Eukaryota</taxon>
        <taxon>Fungi</taxon>
        <taxon>Dikarya</taxon>
        <taxon>Ascomycota</taxon>
        <taxon>Pezizomycotina</taxon>
        <taxon>Dothideomycetes</taxon>
        <taxon>Dothideomycetidae</taxon>
        <taxon>Dothideales</taxon>
        <taxon>Saccotheciaceae</taxon>
        <taxon>Aureobasidium</taxon>
    </lineage>
</organism>
<evidence type="ECO:0000313" key="5">
    <source>
        <dbReference type="Proteomes" id="UP000310687"/>
    </source>
</evidence>
<dbReference type="EMBL" id="QZAT01000192">
    <property type="protein sequence ID" value="THX22296.1"/>
    <property type="molecule type" value="Genomic_DNA"/>
</dbReference>
<gene>
    <name evidence="3" type="ORF">D6D12_09290</name>
    <name evidence="2" type="ORF">D6D22_03394</name>
</gene>
<dbReference type="Proteomes" id="UP000310687">
    <property type="component" value="Unassembled WGS sequence"/>
</dbReference>
<dbReference type="PANTHER" id="PTHR35396">
    <property type="entry name" value="SMALL SECRETED PROTEIN"/>
    <property type="match status" value="1"/>
</dbReference>
<evidence type="ECO:0008006" key="6">
    <source>
        <dbReference type="Google" id="ProtNLM"/>
    </source>
</evidence>
<feature type="signal peptide" evidence="1">
    <location>
        <begin position="1"/>
        <end position="25"/>
    </location>
</feature>
<evidence type="ECO:0000313" key="4">
    <source>
        <dbReference type="Proteomes" id="UP000310374"/>
    </source>
</evidence>
<evidence type="ECO:0000256" key="1">
    <source>
        <dbReference type="SAM" id="SignalP"/>
    </source>
</evidence>
<keyword evidence="1" id="KW-0732">Signal</keyword>
<dbReference type="Proteomes" id="UP000310374">
    <property type="component" value="Unassembled WGS sequence"/>
</dbReference>
<feature type="chain" id="PRO_5043196571" description="Small secreted protein" evidence="1">
    <location>
        <begin position="26"/>
        <end position="153"/>
    </location>
</feature>
<sequence>MRNKTNMKITANILAIALTLGLATATLSPATSNTKGKYPKSPSCSPAKTSKAIQAAECSHNTRTSKTQTFAIFKVDHQYDANHGAPYGTCEAYTCTAPTDSQLSSDSDYWTFFWNDNGESSGEGAGCIKDPQTGVCGCENSDGTFVSGSSSCK</sequence>
<name>A0A4S9DP02_AURPU</name>
<dbReference type="EMBL" id="QZAL01000032">
    <property type="protein sequence ID" value="THW45832.1"/>
    <property type="molecule type" value="Genomic_DNA"/>
</dbReference>
<evidence type="ECO:0000313" key="2">
    <source>
        <dbReference type="EMBL" id="THW45832.1"/>
    </source>
</evidence>